<protein>
    <submittedName>
        <fullName evidence="1">Uncharacterized protein</fullName>
    </submittedName>
</protein>
<organism evidence="1 2">
    <name type="scientific">Megaselia scalaris</name>
    <name type="common">Humpbacked fly</name>
    <name type="synonym">Phora scalaris</name>
    <dbReference type="NCBI Taxonomy" id="36166"/>
    <lineage>
        <taxon>Eukaryota</taxon>
        <taxon>Metazoa</taxon>
        <taxon>Ecdysozoa</taxon>
        <taxon>Arthropoda</taxon>
        <taxon>Hexapoda</taxon>
        <taxon>Insecta</taxon>
        <taxon>Pterygota</taxon>
        <taxon>Neoptera</taxon>
        <taxon>Endopterygota</taxon>
        <taxon>Diptera</taxon>
        <taxon>Brachycera</taxon>
        <taxon>Muscomorpha</taxon>
        <taxon>Platypezoidea</taxon>
        <taxon>Phoridae</taxon>
        <taxon>Megaseliini</taxon>
        <taxon>Megaselia</taxon>
    </lineage>
</organism>
<keyword evidence="2" id="KW-1185">Reference proteome</keyword>
<accession>T1GXG6</accession>
<evidence type="ECO:0000313" key="1">
    <source>
        <dbReference type="EnsemblMetazoa" id="MESCA008517-PA"/>
    </source>
</evidence>
<dbReference type="Proteomes" id="UP000015102">
    <property type="component" value="Unassembled WGS sequence"/>
</dbReference>
<reference evidence="2" key="1">
    <citation type="submission" date="2013-02" db="EMBL/GenBank/DDBJ databases">
        <authorList>
            <person name="Hughes D."/>
        </authorList>
    </citation>
    <scope>NUCLEOTIDE SEQUENCE</scope>
    <source>
        <strain>Durham</strain>
        <strain evidence="2">NC isolate 2 -- Noor lab</strain>
    </source>
</reference>
<reference evidence="1" key="2">
    <citation type="submission" date="2015-06" db="UniProtKB">
        <authorList>
            <consortium name="EnsemblMetazoa"/>
        </authorList>
    </citation>
    <scope>IDENTIFICATION</scope>
</reference>
<dbReference type="EMBL" id="CAQQ02380595">
    <property type="status" value="NOT_ANNOTATED_CDS"/>
    <property type="molecule type" value="Genomic_DNA"/>
</dbReference>
<dbReference type="AlphaFoldDB" id="T1GXG6"/>
<dbReference type="EnsemblMetazoa" id="MESCA008517-RA">
    <property type="protein sequence ID" value="MESCA008517-PA"/>
    <property type="gene ID" value="MESCA008517"/>
</dbReference>
<dbReference type="HOGENOM" id="CLU_2375144_0_0_1"/>
<sequence length="95" mass="10751">MEERQDFINLDEDEAEDFDKEFQTKVRSNGRYNNDGYQMARITEVGEDYPSSSQGLRALPAPPHRRHLLLLRQLLGMGSIIPTGISKPLSSLGMT</sequence>
<name>T1GXG6_MEGSC</name>
<evidence type="ECO:0000313" key="2">
    <source>
        <dbReference type="Proteomes" id="UP000015102"/>
    </source>
</evidence>
<proteinExistence type="predicted"/>